<accession>A0A5D6VYY7</accession>
<dbReference type="RefSeq" id="WP_149172424.1">
    <property type="nucleotide sequence ID" value="NZ_VTOY01000021.1"/>
</dbReference>
<dbReference type="AlphaFoldDB" id="A0A5D6VYY7"/>
<evidence type="ECO:0000313" key="2">
    <source>
        <dbReference type="Proteomes" id="UP000323646"/>
    </source>
</evidence>
<name>A0A5D6VYY7_9FIRM</name>
<protein>
    <submittedName>
        <fullName evidence="1">Uncharacterized protein</fullName>
    </submittedName>
</protein>
<comment type="caution">
    <text evidence="1">The sequence shown here is derived from an EMBL/GenBank/DDBJ whole genome shotgun (WGS) entry which is preliminary data.</text>
</comment>
<gene>
    <name evidence="1" type="ORF">FZ040_13155</name>
</gene>
<proteinExistence type="predicted"/>
<sequence>MANRLFKTEPQVDMYINEKTKNKSATVAQICNNGIYYGYLPQFSMVLKTEAHALLQLENVGQKEIRQSLYRGVDWLGDYHIKKSDILQYILSHYTGTIFDRPEMREDNRANATMEIMRDAYYRLKDLCPEEPIYETIDPVSLSEQILSCWSKVYDEKIMYKVISLAIYLSENNREFSRGEAVDILKEIENEVIREHISQEKLNADKAKEAKLLEKLCWLLDKAQHGIQIEKVYSMGGVVNVELSDSSKNFKINSYDGFYDLLDMLCDNVNRRDLIGANNREVAE</sequence>
<reference evidence="1 2" key="1">
    <citation type="submission" date="2019-08" db="EMBL/GenBank/DDBJ databases">
        <title>Selenomonas sp. mPRGC5 and Selenomonas sp. mPRGC8 isolated from ruminal fluid of dairy goat (Capra hircus).</title>
        <authorList>
            <person name="Poothong S."/>
            <person name="Nuengjamnong C."/>
            <person name="Tanasupawat S."/>
        </authorList>
    </citation>
    <scope>NUCLEOTIDE SEQUENCE [LARGE SCALE GENOMIC DNA]</scope>
    <source>
        <strain evidence="2">mPRGC5</strain>
    </source>
</reference>
<dbReference type="Proteomes" id="UP000323646">
    <property type="component" value="Unassembled WGS sequence"/>
</dbReference>
<organism evidence="1 2">
    <name type="scientific">Selenomonas ruminis</name>
    <dbReference type="NCBI Taxonomy" id="2593411"/>
    <lineage>
        <taxon>Bacteria</taxon>
        <taxon>Bacillati</taxon>
        <taxon>Bacillota</taxon>
        <taxon>Negativicutes</taxon>
        <taxon>Selenomonadales</taxon>
        <taxon>Selenomonadaceae</taxon>
        <taxon>Selenomonas</taxon>
    </lineage>
</organism>
<dbReference type="EMBL" id="VTOY01000021">
    <property type="protein sequence ID" value="TYZ19624.1"/>
    <property type="molecule type" value="Genomic_DNA"/>
</dbReference>
<evidence type="ECO:0000313" key="1">
    <source>
        <dbReference type="EMBL" id="TYZ19624.1"/>
    </source>
</evidence>
<keyword evidence="2" id="KW-1185">Reference proteome</keyword>